<comment type="caution">
    <text evidence="2">The sequence shown here is derived from an EMBL/GenBank/DDBJ whole genome shotgun (WGS) entry which is preliminary data.</text>
</comment>
<dbReference type="EMBL" id="WJYA01000008">
    <property type="protein sequence ID" value="MTE27891.1"/>
    <property type="molecule type" value="Genomic_DNA"/>
</dbReference>
<reference evidence="2 3" key="1">
    <citation type="submission" date="2019-11" db="EMBL/GenBank/DDBJ databases">
        <title>Winogradskyella ouciana sp. nov., isolated from the hadal seawater of the Mariana Trench.</title>
        <authorList>
            <person name="Liu R."/>
        </authorList>
    </citation>
    <scope>NUCLEOTIDE SEQUENCE [LARGE SCALE GENOMIC DNA]</scope>
    <source>
        <strain evidence="2 3">ZXX205</strain>
    </source>
</reference>
<dbReference type="GO" id="GO:0016787">
    <property type="term" value="F:hydrolase activity"/>
    <property type="evidence" value="ECO:0007669"/>
    <property type="project" value="UniProtKB-KW"/>
</dbReference>
<dbReference type="InterPro" id="IPR029058">
    <property type="entry name" value="AB_hydrolase_fold"/>
</dbReference>
<dbReference type="AlphaFoldDB" id="A0A7K1GFM8"/>
<evidence type="ECO:0000313" key="2">
    <source>
        <dbReference type="EMBL" id="MTE27891.1"/>
    </source>
</evidence>
<dbReference type="PANTHER" id="PTHR46438">
    <property type="entry name" value="ALPHA/BETA-HYDROLASES SUPERFAMILY PROTEIN"/>
    <property type="match status" value="1"/>
</dbReference>
<gene>
    <name evidence="2" type="ORF">F1003_13195</name>
</gene>
<feature type="domain" description="AB hydrolase-1" evidence="1">
    <location>
        <begin position="74"/>
        <end position="178"/>
    </location>
</feature>
<dbReference type="PANTHER" id="PTHR46438:SF11">
    <property type="entry name" value="LIPASE-RELATED"/>
    <property type="match status" value="1"/>
</dbReference>
<sequence>MSSFVIKSIGNALNATSLISSKYATKKALNLFASPRKGRYSEDQRKVVSSALFEELSYDGLDIATYRWHGKGKTVLLVHGWESNASRWDYLLEDLKRQDYNIIALDAPAHGRSGGKQFNAVLYSECINTVAKKFKPEVIIGHSVGGMASVFFMHNHPETSVKKLVLLGAPAHFTGVFARYKSMMGYNRRISKGLDNVVLERFGKPVDYFSAANFTESIEAKGLIIHDKMDRIIPFEDALLFANCYKNAELIETTGFGHSLKDASLTSKIIGFIND</sequence>
<dbReference type="Gene3D" id="3.40.50.1820">
    <property type="entry name" value="alpha/beta hydrolase"/>
    <property type="match status" value="1"/>
</dbReference>
<evidence type="ECO:0000259" key="1">
    <source>
        <dbReference type="Pfam" id="PF00561"/>
    </source>
</evidence>
<keyword evidence="3" id="KW-1185">Reference proteome</keyword>
<keyword evidence="2" id="KW-0378">Hydrolase</keyword>
<name>A0A7K1GFM8_9FLAO</name>
<protein>
    <submittedName>
        <fullName evidence="2">Alpha/beta fold hydrolase</fullName>
    </submittedName>
</protein>
<dbReference type="RefSeq" id="WP_155089912.1">
    <property type="nucleotide sequence ID" value="NZ_WJYA01000008.1"/>
</dbReference>
<dbReference type="InterPro" id="IPR000073">
    <property type="entry name" value="AB_hydrolase_1"/>
</dbReference>
<dbReference type="SUPFAM" id="SSF53474">
    <property type="entry name" value="alpha/beta-Hydrolases"/>
    <property type="match status" value="1"/>
</dbReference>
<dbReference type="Pfam" id="PF00561">
    <property type="entry name" value="Abhydrolase_1"/>
    <property type="match status" value="1"/>
</dbReference>
<evidence type="ECO:0000313" key="3">
    <source>
        <dbReference type="Proteomes" id="UP000447545"/>
    </source>
</evidence>
<proteinExistence type="predicted"/>
<dbReference type="Proteomes" id="UP000447545">
    <property type="component" value="Unassembled WGS sequence"/>
</dbReference>
<accession>A0A7K1GFM8</accession>
<organism evidence="2 3">
    <name type="scientific">Winogradskyella ouciana</name>
    <dbReference type="NCBI Taxonomy" id="2608631"/>
    <lineage>
        <taxon>Bacteria</taxon>
        <taxon>Pseudomonadati</taxon>
        <taxon>Bacteroidota</taxon>
        <taxon>Flavobacteriia</taxon>
        <taxon>Flavobacteriales</taxon>
        <taxon>Flavobacteriaceae</taxon>
        <taxon>Winogradskyella</taxon>
    </lineage>
</organism>